<dbReference type="EC" id="5.4.4.2" evidence="3"/>
<dbReference type="InterPro" id="IPR005801">
    <property type="entry name" value="ADC_synthase"/>
</dbReference>
<evidence type="ECO:0000256" key="3">
    <source>
        <dbReference type="ARBA" id="ARBA00012824"/>
    </source>
</evidence>
<organism evidence="7 8">
    <name type="scientific">Rhodocytophaga aerolata</name>
    <dbReference type="NCBI Taxonomy" id="455078"/>
    <lineage>
        <taxon>Bacteria</taxon>
        <taxon>Pseudomonadati</taxon>
        <taxon>Bacteroidota</taxon>
        <taxon>Cytophagia</taxon>
        <taxon>Cytophagales</taxon>
        <taxon>Rhodocytophagaceae</taxon>
        <taxon>Rhodocytophaga</taxon>
    </lineage>
</organism>
<evidence type="ECO:0000259" key="6">
    <source>
        <dbReference type="Pfam" id="PF00425"/>
    </source>
</evidence>
<evidence type="ECO:0000256" key="2">
    <source>
        <dbReference type="ARBA" id="ARBA00005297"/>
    </source>
</evidence>
<evidence type="ECO:0000256" key="4">
    <source>
        <dbReference type="ARBA" id="ARBA00023235"/>
    </source>
</evidence>
<comment type="caution">
    <text evidence="7">The sequence shown here is derived from an EMBL/GenBank/DDBJ whole genome shotgun (WGS) entry which is preliminary data.</text>
</comment>
<evidence type="ECO:0000313" key="8">
    <source>
        <dbReference type="Proteomes" id="UP001168528"/>
    </source>
</evidence>
<evidence type="ECO:0000256" key="1">
    <source>
        <dbReference type="ARBA" id="ARBA00000799"/>
    </source>
</evidence>
<sequence length="407" mass="45665">MDTTTTIAFQNNTLDFSKAVWHQALQHNYPVALWRLPHTGTIHLMVDFSGTATTTPIDLEELPAGFAFSPFLNDNGQASLFIRGDMYYTITDGAITEETLKANIFNASRYDRFRQQVADELTDPESKQTSDIKYTETPLENVAKSTFEGAVSKAIEAINQGHFRKVVLSRTKEITLLSNPDNVQNFLSLCSRYPHAFVSLVFIPDVGIWMGASPETLISVDKQGIFRTVSLAGTQRLVEGLPVSQAVWTQKEIEEQALVSRYIVNCFKKIRLREYEEIGPRTVAAGNLMHLQTEFTVDTQEVNFPQLGTVMLQLLHPTSAVCGTPKEPALQFILDFEKHDRSFYSGFLGPVNVNAETHLFVNLRCMQLSPDKAILYAGAGITADSDPQKEWIETELKCRTLLDVFKQ</sequence>
<dbReference type="InterPro" id="IPR004561">
    <property type="entry name" value="IsoChor_synthase"/>
</dbReference>
<comment type="similarity">
    <text evidence="2">Belongs to the isochorismate synthase family.</text>
</comment>
<dbReference type="Proteomes" id="UP001168528">
    <property type="component" value="Unassembled WGS sequence"/>
</dbReference>
<name>A0ABT8R790_9BACT</name>
<evidence type="ECO:0000313" key="7">
    <source>
        <dbReference type="EMBL" id="MDO1447976.1"/>
    </source>
</evidence>
<keyword evidence="4" id="KW-0413">Isomerase</keyword>
<dbReference type="PANTHER" id="PTHR42839">
    <property type="entry name" value="ISOCHORISMATE SYNTHASE ENTC"/>
    <property type="match status" value="1"/>
</dbReference>
<dbReference type="EMBL" id="JAUKPO010000009">
    <property type="protein sequence ID" value="MDO1447976.1"/>
    <property type="molecule type" value="Genomic_DNA"/>
</dbReference>
<gene>
    <name evidence="7" type="ORF">Q0590_17015</name>
</gene>
<dbReference type="Gene3D" id="3.60.120.10">
    <property type="entry name" value="Anthranilate synthase"/>
    <property type="match status" value="1"/>
</dbReference>
<dbReference type="SUPFAM" id="SSF56322">
    <property type="entry name" value="ADC synthase"/>
    <property type="match status" value="1"/>
</dbReference>
<dbReference type="RefSeq" id="WP_302038781.1">
    <property type="nucleotide sequence ID" value="NZ_JAUKPO010000009.1"/>
</dbReference>
<reference evidence="7" key="1">
    <citation type="submission" date="2023-07" db="EMBL/GenBank/DDBJ databases">
        <title>The genome sequence of Rhodocytophaga aerolata KACC 12507.</title>
        <authorList>
            <person name="Zhang X."/>
        </authorList>
    </citation>
    <scope>NUCLEOTIDE SEQUENCE</scope>
    <source>
        <strain evidence="7">KACC 12507</strain>
    </source>
</reference>
<feature type="domain" description="Chorismate-utilising enzyme C-terminal" evidence="6">
    <location>
        <begin position="144"/>
        <end position="397"/>
    </location>
</feature>
<comment type="catalytic activity">
    <reaction evidence="1">
        <text>chorismate = isochorismate</text>
        <dbReference type="Rhea" id="RHEA:18985"/>
        <dbReference type="ChEBI" id="CHEBI:29748"/>
        <dbReference type="ChEBI" id="CHEBI:29780"/>
        <dbReference type="EC" id="5.4.4.2"/>
    </reaction>
</comment>
<proteinExistence type="inferred from homology"/>
<accession>A0ABT8R790</accession>
<keyword evidence="8" id="KW-1185">Reference proteome</keyword>
<dbReference type="NCBIfam" id="TIGR00543">
    <property type="entry name" value="isochor_syn"/>
    <property type="match status" value="1"/>
</dbReference>
<protein>
    <recommendedName>
        <fullName evidence="3">isochorismate synthase</fullName>
        <ecNumber evidence="3">5.4.4.2</ecNumber>
    </recommendedName>
    <alternativeName>
        <fullName evidence="5">Isochorismate mutase</fullName>
    </alternativeName>
</protein>
<dbReference type="Pfam" id="PF00425">
    <property type="entry name" value="Chorismate_bind"/>
    <property type="match status" value="1"/>
</dbReference>
<evidence type="ECO:0000256" key="5">
    <source>
        <dbReference type="ARBA" id="ARBA00041564"/>
    </source>
</evidence>
<dbReference type="InterPro" id="IPR015890">
    <property type="entry name" value="Chorismate_C"/>
</dbReference>
<dbReference type="PANTHER" id="PTHR42839:SF2">
    <property type="entry name" value="ISOCHORISMATE SYNTHASE ENTC"/>
    <property type="match status" value="1"/>
</dbReference>